<dbReference type="PANTHER" id="PTHR35606">
    <property type="entry name" value="CELLULOSE-BINDING FAMILY II PROTEIN"/>
    <property type="match status" value="1"/>
</dbReference>
<protein>
    <submittedName>
        <fullName evidence="2">Unnamed protein product</fullName>
    </submittedName>
</protein>
<sequence>MQPAQSFSLSLRRLLAAVAAVGLRISSLASAASSSSSSLSSSSSESGPATFGNVKSADGECVVGNPNAYISTAYVDWVWKHRMQTDVVAYKNWIFDQLVANNGSLNYCVRWDSTESLSKSVASKFEDILNRQFKAWNHWLIGYDCWPFEEIDVKVVGFATNDTSLFDWTDNSLGTIYSNPEDSDEGFDMSLWLTKGLGGGYGYDWGQQVDWDNFLAQIDDDQLQILAHEIGHGFGLPDFYESTDKPADDFPDCIMEAGASMTITPGDGWMLRRALKHMKSRYDFRSEVMSNVVSEGGASNTVVFVKP</sequence>
<evidence type="ECO:0000256" key="1">
    <source>
        <dbReference type="SAM" id="SignalP"/>
    </source>
</evidence>
<dbReference type="Gene3D" id="3.40.390.10">
    <property type="entry name" value="Collagenase (Catalytic Domain)"/>
    <property type="match status" value="1"/>
</dbReference>
<evidence type="ECO:0000313" key="3">
    <source>
        <dbReference type="Proteomes" id="UP001165083"/>
    </source>
</evidence>
<dbReference type="OrthoDB" id="120680at2759"/>
<evidence type="ECO:0000313" key="2">
    <source>
        <dbReference type="EMBL" id="GMF23803.1"/>
    </source>
</evidence>
<proteinExistence type="predicted"/>
<reference evidence="2" key="1">
    <citation type="submission" date="2023-04" db="EMBL/GenBank/DDBJ databases">
        <title>Phytophthora lilii NBRC 32176.</title>
        <authorList>
            <person name="Ichikawa N."/>
            <person name="Sato H."/>
            <person name="Tonouchi N."/>
        </authorList>
    </citation>
    <scope>NUCLEOTIDE SEQUENCE</scope>
    <source>
        <strain evidence="2">NBRC 32176</strain>
    </source>
</reference>
<keyword evidence="3" id="KW-1185">Reference proteome</keyword>
<dbReference type="GO" id="GO:0008237">
    <property type="term" value="F:metallopeptidase activity"/>
    <property type="evidence" value="ECO:0007669"/>
    <property type="project" value="InterPro"/>
</dbReference>
<dbReference type="SUPFAM" id="SSF55486">
    <property type="entry name" value="Metalloproteases ('zincins'), catalytic domain"/>
    <property type="match status" value="1"/>
</dbReference>
<comment type="caution">
    <text evidence="2">The sequence shown here is derived from an EMBL/GenBank/DDBJ whole genome shotgun (WGS) entry which is preliminary data.</text>
</comment>
<organism evidence="2 3">
    <name type="scientific">Phytophthora lilii</name>
    <dbReference type="NCBI Taxonomy" id="2077276"/>
    <lineage>
        <taxon>Eukaryota</taxon>
        <taxon>Sar</taxon>
        <taxon>Stramenopiles</taxon>
        <taxon>Oomycota</taxon>
        <taxon>Peronosporomycetes</taxon>
        <taxon>Peronosporales</taxon>
        <taxon>Peronosporaceae</taxon>
        <taxon>Phytophthora</taxon>
    </lineage>
</organism>
<accession>A0A9W6U2B8</accession>
<feature type="chain" id="PRO_5040912162" evidence="1">
    <location>
        <begin position="32"/>
        <end position="307"/>
    </location>
</feature>
<dbReference type="AlphaFoldDB" id="A0A9W6U2B8"/>
<dbReference type="Proteomes" id="UP001165083">
    <property type="component" value="Unassembled WGS sequence"/>
</dbReference>
<gene>
    <name evidence="2" type="ORF">Plil01_000966100</name>
</gene>
<name>A0A9W6U2B8_9STRA</name>
<dbReference type="InterPro" id="IPR024079">
    <property type="entry name" value="MetalloPept_cat_dom_sf"/>
</dbReference>
<dbReference type="EMBL" id="BSXW01000489">
    <property type="protein sequence ID" value="GMF23803.1"/>
    <property type="molecule type" value="Genomic_DNA"/>
</dbReference>
<keyword evidence="1" id="KW-0732">Signal</keyword>
<dbReference type="PANTHER" id="PTHR35606:SF4">
    <property type="entry name" value="CELLULOSE-BINDING FAMILY II PROTEIN"/>
    <property type="match status" value="1"/>
</dbReference>
<feature type="signal peptide" evidence="1">
    <location>
        <begin position="1"/>
        <end position="31"/>
    </location>
</feature>